<comment type="caution">
    <text evidence="1">The sequence shown here is derived from an EMBL/GenBank/DDBJ whole genome shotgun (WGS) entry which is preliminary data.</text>
</comment>
<dbReference type="RefSeq" id="WP_265144123.1">
    <property type="nucleotide sequence ID" value="NZ_JAPCHZ010000004.1"/>
</dbReference>
<organism evidence="1 2">
    <name type="scientific">Kaistella yananensis</name>
    <dbReference type="NCBI Taxonomy" id="2989820"/>
    <lineage>
        <taxon>Bacteria</taxon>
        <taxon>Pseudomonadati</taxon>
        <taxon>Bacteroidota</taxon>
        <taxon>Flavobacteriia</taxon>
        <taxon>Flavobacteriales</taxon>
        <taxon>Weeksellaceae</taxon>
        <taxon>Chryseobacterium group</taxon>
        <taxon>Kaistella</taxon>
    </lineage>
</organism>
<proteinExistence type="predicted"/>
<dbReference type="EMBL" id="JAPCHZ010000004">
    <property type="protein sequence ID" value="MCW4451950.1"/>
    <property type="molecule type" value="Genomic_DNA"/>
</dbReference>
<sequence length="215" mass="24114">MGKVNSIFKVSGKLGDYVFYELNGKQVVRKAAGKKRGPKSEAQKKNEVQNTEFAKASSAGKFLRAGLAEECRRMNDRYLYRKVNKLMLELKAADGAEKGQRTPAGGLGTPEGRAILRDFRFHKKYGHFPKLNSAVRQRGKAVLHLSPSRQPVDGITELQINLDNGDFRRQVHAAPEISAQNRAEVPLGFRRRKGYRDLLFIWGEGFLQGVVVAEE</sequence>
<protein>
    <submittedName>
        <fullName evidence="1">Uncharacterized protein</fullName>
    </submittedName>
</protein>
<evidence type="ECO:0000313" key="1">
    <source>
        <dbReference type="EMBL" id="MCW4451950.1"/>
    </source>
</evidence>
<keyword evidence="2" id="KW-1185">Reference proteome</keyword>
<dbReference type="Proteomes" id="UP001209107">
    <property type="component" value="Unassembled WGS sequence"/>
</dbReference>
<gene>
    <name evidence="1" type="ORF">OK344_06970</name>
</gene>
<reference evidence="1 2" key="1">
    <citation type="submission" date="2022-10" db="EMBL/GenBank/DDBJ databases">
        <title>Kaistella sp. BT-6-1-3.</title>
        <authorList>
            <person name="Ai J."/>
            <person name="Deng Z."/>
        </authorList>
    </citation>
    <scope>NUCLEOTIDE SEQUENCE [LARGE SCALE GENOMIC DNA]</scope>
    <source>
        <strain evidence="1 2">BT6-1-3</strain>
    </source>
</reference>
<name>A0ABT3JME3_9FLAO</name>
<accession>A0ABT3JME3</accession>
<evidence type="ECO:0000313" key="2">
    <source>
        <dbReference type="Proteomes" id="UP001209107"/>
    </source>
</evidence>